<feature type="compositionally biased region" description="Basic and acidic residues" evidence="1">
    <location>
        <begin position="18"/>
        <end position="34"/>
    </location>
</feature>
<gene>
    <name evidence="2" type="ORF">C5L36_0D02825</name>
</gene>
<dbReference type="STRING" id="4909.A0A2U9R7X7"/>
<reference evidence="2 3" key="1">
    <citation type="submission" date="2018-06" db="EMBL/GenBank/DDBJ databases">
        <title>Population genomics shows no distinction between pathogenic Candida krusei and environmental Pichia kudriavzevii: One species, four names.</title>
        <authorList>
            <person name="Douglass A.P."/>
            <person name="Offei B."/>
            <person name="Braun-Galleani S."/>
            <person name="Coughlan A.Y."/>
            <person name="Martos A."/>
            <person name="Ortiz-Merino R.A."/>
            <person name="Byrne K.P."/>
            <person name="Wolfe K.H."/>
        </authorList>
    </citation>
    <scope>NUCLEOTIDE SEQUENCE [LARGE SCALE GENOMIC DNA]</scope>
    <source>
        <strain evidence="2 3">CBS573</strain>
    </source>
</reference>
<protein>
    <recommendedName>
        <fullName evidence="4">Translation machinery-associated protein 7</fullName>
    </recommendedName>
</protein>
<dbReference type="PANTHER" id="PTHR28632">
    <property type="entry name" value="TRANSLATION MACHINERY-ASSOCIATED PROTEIN 7"/>
    <property type="match status" value="1"/>
</dbReference>
<feature type="region of interest" description="Disordered" evidence="1">
    <location>
        <begin position="1"/>
        <end position="63"/>
    </location>
</feature>
<dbReference type="GeneID" id="40385369"/>
<evidence type="ECO:0008006" key="4">
    <source>
        <dbReference type="Google" id="ProtNLM"/>
    </source>
</evidence>
<accession>A0A2U9R7X7</accession>
<dbReference type="OrthoDB" id="3052842at2759"/>
<dbReference type="InterPro" id="IPR015157">
    <property type="entry name" value="TMA7"/>
</dbReference>
<keyword evidence="3" id="KW-1185">Reference proteome</keyword>
<dbReference type="VEuPathDB" id="FungiDB:C5L36_0D02825"/>
<sequence length="63" mass="6726">MSGRQGGKAKPLKKAKKPQRELDEEDKAHLEKLKSQKKAAQDMASKLGKGPLAGGGIKKSGKK</sequence>
<dbReference type="Proteomes" id="UP000249293">
    <property type="component" value="Chromosome 4"/>
</dbReference>
<dbReference type="Pfam" id="PF09072">
    <property type="entry name" value="TMA7"/>
    <property type="match status" value="1"/>
</dbReference>
<evidence type="ECO:0000313" key="2">
    <source>
        <dbReference type="EMBL" id="AWU77540.1"/>
    </source>
</evidence>
<name>A0A2U9R7X7_PICKU</name>
<proteinExistence type="predicted"/>
<feature type="compositionally biased region" description="Gly residues" evidence="1">
    <location>
        <begin position="51"/>
        <end position="63"/>
    </location>
</feature>
<dbReference type="AlphaFoldDB" id="A0A2U9R7X7"/>
<organism evidence="2 3">
    <name type="scientific">Pichia kudriavzevii</name>
    <name type="common">Yeast</name>
    <name type="synonym">Issatchenkia orientalis</name>
    <dbReference type="NCBI Taxonomy" id="4909"/>
    <lineage>
        <taxon>Eukaryota</taxon>
        <taxon>Fungi</taxon>
        <taxon>Dikarya</taxon>
        <taxon>Ascomycota</taxon>
        <taxon>Saccharomycotina</taxon>
        <taxon>Pichiomycetes</taxon>
        <taxon>Pichiales</taxon>
        <taxon>Pichiaceae</taxon>
        <taxon>Pichia</taxon>
    </lineage>
</organism>
<dbReference type="KEGG" id="pkz:C5L36_0D02825"/>
<evidence type="ECO:0000313" key="3">
    <source>
        <dbReference type="Proteomes" id="UP000249293"/>
    </source>
</evidence>
<dbReference type="RefSeq" id="XP_029323017.1">
    <property type="nucleotide sequence ID" value="XM_029467157.1"/>
</dbReference>
<dbReference type="EMBL" id="CP028776">
    <property type="protein sequence ID" value="AWU77540.1"/>
    <property type="molecule type" value="Genomic_DNA"/>
</dbReference>
<evidence type="ECO:0000256" key="1">
    <source>
        <dbReference type="SAM" id="MobiDB-lite"/>
    </source>
</evidence>